<dbReference type="EC" id="3.6.4.7" evidence="5"/>
<feature type="region of interest" description="Disordered" evidence="4">
    <location>
        <begin position="555"/>
        <end position="580"/>
    </location>
</feature>
<dbReference type="PANTHER" id="PTHR12169">
    <property type="entry name" value="ATPASE N2B"/>
    <property type="match status" value="1"/>
</dbReference>
<dbReference type="InterPro" id="IPR005654">
    <property type="entry name" value="ATPase_AFG1-like"/>
</dbReference>
<gene>
    <name evidence="5" type="primary">AFG1</name>
    <name evidence="5" type="ORF">SBRCBS47491_001079</name>
</gene>
<protein>
    <submittedName>
        <fullName evidence="5">ATPase</fullName>
        <ecNumber evidence="5">3.6.4.7</ecNumber>
    </submittedName>
</protein>
<evidence type="ECO:0000256" key="2">
    <source>
        <dbReference type="ARBA" id="ARBA00022741"/>
    </source>
</evidence>
<evidence type="ECO:0000256" key="4">
    <source>
        <dbReference type="SAM" id="MobiDB-lite"/>
    </source>
</evidence>
<dbReference type="SUPFAM" id="SSF52540">
    <property type="entry name" value="P-loop containing nucleoside triphosphate hydrolases"/>
    <property type="match status" value="1"/>
</dbReference>
<dbReference type="InterPro" id="IPR027417">
    <property type="entry name" value="P-loop_NTPase"/>
</dbReference>
<dbReference type="NCBIfam" id="NF040713">
    <property type="entry name" value="ZapE"/>
    <property type="match status" value="1"/>
</dbReference>
<dbReference type="EMBL" id="CAWUHC010000006">
    <property type="protein sequence ID" value="CAK7211305.1"/>
    <property type="molecule type" value="Genomic_DNA"/>
</dbReference>
<proteinExistence type="inferred from homology"/>
<name>A0ABP0AVK0_9PEZI</name>
<evidence type="ECO:0000256" key="1">
    <source>
        <dbReference type="ARBA" id="ARBA00010322"/>
    </source>
</evidence>
<evidence type="ECO:0000256" key="3">
    <source>
        <dbReference type="ARBA" id="ARBA00022840"/>
    </source>
</evidence>
<keyword evidence="6" id="KW-1185">Reference proteome</keyword>
<dbReference type="Pfam" id="PF03969">
    <property type="entry name" value="AFG1_ATPase"/>
    <property type="match status" value="1"/>
</dbReference>
<reference evidence="5 6" key="1">
    <citation type="submission" date="2024-01" db="EMBL/GenBank/DDBJ databases">
        <authorList>
            <person name="Allen C."/>
            <person name="Tagirdzhanova G."/>
        </authorList>
    </citation>
    <scope>NUCLEOTIDE SEQUENCE [LARGE SCALE GENOMIC DNA]</scope>
</reference>
<dbReference type="Gene3D" id="3.40.50.300">
    <property type="entry name" value="P-loop containing nucleotide triphosphate hydrolases"/>
    <property type="match status" value="1"/>
</dbReference>
<evidence type="ECO:0000313" key="6">
    <source>
        <dbReference type="Proteomes" id="UP001642406"/>
    </source>
</evidence>
<sequence>MIARSSSSSAYPAVRRGLVRRSTPLRRRPILPQTASPSIFSRSASATICTRCLQTQAGAPFRSATVASRTTAVVAIAASAPASTLSRARYGQQRHNASIATATEENTAKPKHDDIGPLQEYDRRVEAGRLRNDEHQRESLQHMHDELCHYHAPAVVHPDIESLKPQPKSLLSSLFGGGSKPGQTAIGKIPENLPQGLYLYGDVGSGKTMLMDLFYDTLPSTVRTKTRIHFHNFMQDVHKRLHQMKMRYGNDVDAVPFVAADIAEQGNVLCFDEFQCTDVADAMILRRLLEALMSHGVVLVTTSNREPDELYKNGIQRESFIPAIELLKRRLHVINLDSPTDYRKIPRPPSGVYHTPLDSHATSHAEKWFRFLGDPDQPEPHPEVQKVWGREIYVPRVSGRCAWFTFDELIGKPTSAADYLELVRAYDSFVVTDVPGMTHRQRDLARRLITFIDAVYEAHAKLVLTTAVPLNQLFVSKDEIIESLSKTGGSTAKATEGEVNDAIEHLVEGMEGHNMMSELKHSNLFTGEEEAFAFGRALSRLTQMGSKEWVERGMGLENQGGKPEHDNWTKTRSRQMEDSM</sequence>
<dbReference type="GO" id="GO:0016787">
    <property type="term" value="F:hydrolase activity"/>
    <property type="evidence" value="ECO:0007669"/>
    <property type="project" value="UniProtKB-KW"/>
</dbReference>
<comment type="similarity">
    <text evidence="1">Belongs to the AFG1 ATPase family.</text>
</comment>
<dbReference type="Proteomes" id="UP001642406">
    <property type="component" value="Unassembled WGS sequence"/>
</dbReference>
<keyword evidence="5" id="KW-0378">Hydrolase</keyword>
<evidence type="ECO:0000313" key="5">
    <source>
        <dbReference type="EMBL" id="CAK7211305.1"/>
    </source>
</evidence>
<comment type="caution">
    <text evidence="5">The sequence shown here is derived from an EMBL/GenBank/DDBJ whole genome shotgun (WGS) entry which is preliminary data.</text>
</comment>
<feature type="compositionally biased region" description="Basic and acidic residues" evidence="4">
    <location>
        <begin position="562"/>
        <end position="580"/>
    </location>
</feature>
<accession>A0ABP0AVK0</accession>
<organism evidence="5 6">
    <name type="scientific">Sporothrix bragantina</name>
    <dbReference type="NCBI Taxonomy" id="671064"/>
    <lineage>
        <taxon>Eukaryota</taxon>
        <taxon>Fungi</taxon>
        <taxon>Dikarya</taxon>
        <taxon>Ascomycota</taxon>
        <taxon>Pezizomycotina</taxon>
        <taxon>Sordariomycetes</taxon>
        <taxon>Sordariomycetidae</taxon>
        <taxon>Ophiostomatales</taxon>
        <taxon>Ophiostomataceae</taxon>
        <taxon>Sporothrix</taxon>
    </lineage>
</organism>
<keyword evidence="2" id="KW-0547">Nucleotide-binding</keyword>
<keyword evidence="3" id="KW-0067">ATP-binding</keyword>
<dbReference type="PANTHER" id="PTHR12169:SF6">
    <property type="entry name" value="AFG1-LIKE ATPASE"/>
    <property type="match status" value="1"/>
</dbReference>